<dbReference type="RefSeq" id="WP_212904835.1">
    <property type="nucleotide sequence ID" value="NZ_BOPZ01000028.1"/>
</dbReference>
<evidence type="ECO:0000313" key="3">
    <source>
        <dbReference type="Proteomes" id="UP000679179"/>
    </source>
</evidence>
<dbReference type="AlphaFoldDB" id="A0A919S1D0"/>
<dbReference type="Pfam" id="PF13536">
    <property type="entry name" value="EmrE"/>
    <property type="match status" value="1"/>
</dbReference>
<feature type="transmembrane region" description="Helical" evidence="1">
    <location>
        <begin position="137"/>
        <end position="153"/>
    </location>
</feature>
<comment type="caution">
    <text evidence="2">The sequence shown here is derived from an EMBL/GenBank/DDBJ whole genome shotgun (WGS) entry which is preliminary data.</text>
</comment>
<keyword evidence="3" id="KW-1185">Reference proteome</keyword>
<dbReference type="InterPro" id="IPR032713">
    <property type="entry name" value="EmrE"/>
</dbReference>
<feature type="transmembrane region" description="Helical" evidence="1">
    <location>
        <begin position="261"/>
        <end position="284"/>
    </location>
</feature>
<dbReference type="EMBL" id="BOPZ01000028">
    <property type="protein sequence ID" value="GIM30156.1"/>
    <property type="molecule type" value="Genomic_DNA"/>
</dbReference>
<feature type="transmembrane region" description="Helical" evidence="1">
    <location>
        <begin position="94"/>
        <end position="117"/>
    </location>
</feature>
<accession>A0A919S1D0</accession>
<organism evidence="2 3">
    <name type="scientific">Clostridium polyendosporum</name>
    <dbReference type="NCBI Taxonomy" id="69208"/>
    <lineage>
        <taxon>Bacteria</taxon>
        <taxon>Bacillati</taxon>
        <taxon>Bacillota</taxon>
        <taxon>Clostridia</taxon>
        <taxon>Eubacteriales</taxon>
        <taxon>Clostridiaceae</taxon>
        <taxon>Clostridium</taxon>
    </lineage>
</organism>
<feature type="transmembrane region" description="Helical" evidence="1">
    <location>
        <begin position="159"/>
        <end position="178"/>
    </location>
</feature>
<keyword evidence="1" id="KW-0812">Transmembrane</keyword>
<feature type="transmembrane region" description="Helical" evidence="1">
    <location>
        <begin position="199"/>
        <end position="223"/>
    </location>
</feature>
<dbReference type="Proteomes" id="UP000679179">
    <property type="component" value="Unassembled WGS sequence"/>
</dbReference>
<protein>
    <submittedName>
        <fullName evidence="2">Membrane protein</fullName>
    </submittedName>
</protein>
<name>A0A919S1D0_9CLOT</name>
<evidence type="ECO:0000313" key="2">
    <source>
        <dbReference type="EMBL" id="GIM30156.1"/>
    </source>
</evidence>
<proteinExistence type="predicted"/>
<evidence type="ECO:0000256" key="1">
    <source>
        <dbReference type="SAM" id="Phobius"/>
    </source>
</evidence>
<feature type="transmembrane region" description="Helical" evidence="1">
    <location>
        <begin position="229"/>
        <end position="249"/>
    </location>
</feature>
<sequence length="313" mass="34704">MKKSIFLGIGASFFFAFTFILNRQMNLSGGSWIWSASLRYIFMLPILFIIVALKNDLKDVITDIIKQPIKWIAWSTIGFGLFYAPLSFSSVYGASWIVAGTWQITIVAGALLSPLFYKTIETENGILKKRNEIPKKSLFMSLIILIGIFLIQFQQAKSMSILTILMGVTPVIIASFAYPLGNRKMMEICDGKFSTFQRVFGMTLSSMPFWIILSLIGISKVGLPDKDQIFQSMIVAIFSGIIATILFFKATEMVKGDSYKLAVVESTQSGEVIFTLIGGILISYDKIPTLVGLIGILLVVLGMILNSLASYNK</sequence>
<feature type="transmembrane region" description="Helical" evidence="1">
    <location>
        <begin position="32"/>
        <end position="51"/>
    </location>
</feature>
<feature type="transmembrane region" description="Helical" evidence="1">
    <location>
        <begin position="290"/>
        <end position="309"/>
    </location>
</feature>
<feature type="transmembrane region" description="Helical" evidence="1">
    <location>
        <begin position="71"/>
        <end position="88"/>
    </location>
</feature>
<reference evidence="2" key="1">
    <citation type="submission" date="2021-03" db="EMBL/GenBank/DDBJ databases">
        <title>Taxonomic study of Clostridium polyendosporum from meadow-gley soil under rice.</title>
        <authorList>
            <person name="Kobayashi H."/>
            <person name="Tanizawa Y."/>
            <person name="Yagura M."/>
        </authorList>
    </citation>
    <scope>NUCLEOTIDE SEQUENCE</scope>
    <source>
        <strain evidence="2">JCM 30710</strain>
    </source>
</reference>
<keyword evidence="1" id="KW-1133">Transmembrane helix</keyword>
<keyword evidence="1" id="KW-0472">Membrane</keyword>
<gene>
    <name evidence="2" type="ORF">CPJCM30710_28220</name>
</gene>